<dbReference type="Proteomes" id="UP001470230">
    <property type="component" value="Unassembled WGS sequence"/>
</dbReference>
<name>A0ABR2KWV2_9EUKA</name>
<evidence type="ECO:0000256" key="7">
    <source>
        <dbReference type="SAM" id="MobiDB-lite"/>
    </source>
</evidence>
<reference evidence="9 10" key="1">
    <citation type="submission" date="2024-04" db="EMBL/GenBank/DDBJ databases">
        <title>Tritrichomonas musculus Genome.</title>
        <authorList>
            <person name="Alves-Ferreira E."/>
            <person name="Grigg M."/>
            <person name="Lorenzi H."/>
            <person name="Galac M."/>
        </authorList>
    </citation>
    <scope>NUCLEOTIDE SEQUENCE [LARGE SCALE GENOMIC DNA]</scope>
    <source>
        <strain evidence="9 10">EAF2021</strain>
    </source>
</reference>
<gene>
    <name evidence="9" type="ORF">M9Y10_024079</name>
</gene>
<accession>A0ABR2KWV2</accession>
<protein>
    <recommendedName>
        <fullName evidence="8">Rab-GAP TBC domain-containing protein</fullName>
    </recommendedName>
</protein>
<dbReference type="InterPro" id="IPR000195">
    <property type="entry name" value="Rab-GAP-TBC_dom"/>
</dbReference>
<feature type="compositionally biased region" description="Polar residues" evidence="7">
    <location>
        <begin position="381"/>
        <end position="396"/>
    </location>
</feature>
<dbReference type="SUPFAM" id="SSF47923">
    <property type="entry name" value="Ypt/Rab-GAP domain of gyp1p"/>
    <property type="match status" value="1"/>
</dbReference>
<dbReference type="Gene3D" id="1.10.472.80">
    <property type="entry name" value="Ypt/Rab-GAP domain of gyp1p, domain 3"/>
    <property type="match status" value="1"/>
</dbReference>
<feature type="compositionally biased region" description="Basic residues" evidence="7">
    <location>
        <begin position="721"/>
        <end position="732"/>
    </location>
</feature>
<feature type="compositionally biased region" description="Basic residues" evidence="7">
    <location>
        <begin position="476"/>
        <end position="488"/>
    </location>
</feature>
<dbReference type="SMART" id="SM00164">
    <property type="entry name" value="TBC"/>
    <property type="match status" value="1"/>
</dbReference>
<feature type="region of interest" description="Disordered" evidence="7">
    <location>
        <begin position="465"/>
        <end position="509"/>
    </location>
</feature>
<evidence type="ECO:0000313" key="9">
    <source>
        <dbReference type="EMBL" id="KAK8895609.1"/>
    </source>
</evidence>
<evidence type="ECO:0000259" key="8">
    <source>
        <dbReference type="PROSITE" id="PS50086"/>
    </source>
</evidence>
<keyword evidence="5" id="KW-0968">Cytoplasmic vesicle</keyword>
<dbReference type="PROSITE" id="PS50086">
    <property type="entry name" value="TBC_RABGAP"/>
    <property type="match status" value="1"/>
</dbReference>
<comment type="subcellular location">
    <subcellularLocation>
        <location evidence="1">Cytoplasmic vesicle membrane</location>
    </subcellularLocation>
    <subcellularLocation>
        <location evidence="2">Endomembrane system</location>
        <topology evidence="2">Peripheral membrane protein</topology>
    </subcellularLocation>
    <subcellularLocation>
        <location evidence="6">Synapse</location>
    </subcellularLocation>
</comment>
<evidence type="ECO:0000313" key="10">
    <source>
        <dbReference type="Proteomes" id="UP001470230"/>
    </source>
</evidence>
<feature type="compositionally biased region" description="Polar residues" evidence="7">
    <location>
        <begin position="822"/>
        <end position="834"/>
    </location>
</feature>
<evidence type="ECO:0000256" key="5">
    <source>
        <dbReference type="ARBA" id="ARBA00023329"/>
    </source>
</evidence>
<evidence type="ECO:0000256" key="1">
    <source>
        <dbReference type="ARBA" id="ARBA00004156"/>
    </source>
</evidence>
<feature type="region of interest" description="Disordered" evidence="7">
    <location>
        <begin position="690"/>
        <end position="709"/>
    </location>
</feature>
<proteinExistence type="predicted"/>
<dbReference type="SMART" id="SM00584">
    <property type="entry name" value="TLDc"/>
    <property type="match status" value="1"/>
</dbReference>
<feature type="region of interest" description="Disordered" evidence="7">
    <location>
        <begin position="331"/>
        <end position="350"/>
    </location>
</feature>
<dbReference type="InterPro" id="IPR006571">
    <property type="entry name" value="TLDc_dom"/>
</dbReference>
<dbReference type="Pfam" id="PF00566">
    <property type="entry name" value="RabGAP-TBC"/>
    <property type="match status" value="1"/>
</dbReference>
<feature type="compositionally biased region" description="Low complexity" evidence="7">
    <location>
        <begin position="489"/>
        <end position="498"/>
    </location>
</feature>
<feature type="compositionally biased region" description="Low complexity" evidence="7">
    <location>
        <begin position="736"/>
        <end position="773"/>
    </location>
</feature>
<evidence type="ECO:0000256" key="3">
    <source>
        <dbReference type="ARBA" id="ARBA00023018"/>
    </source>
</evidence>
<keyword evidence="3" id="KW-0770">Synapse</keyword>
<sequence length="931" mass="107384">MFVESHSIPSYSYLPNQLHSKVRNVLFPNDTWEELENDRIIKFHKYEQDEKIKRSDKKDANGKFFVCNNLKNLLRYGIPCQLRAKYWLLVSGGQNIIDNGFSYYEDMKEKVISENFLQQSNNPFGVPVEYLENFCNFNEDIITFIQVIYYHNQKTVEYAPFIPRVCFILLTFLKDHNSAYATIQSLINNNHDGWYFETTVDEFMISSIVIQNLCHSKVPKVFQHCQSLKVDMMELFLMFVFGKGYLSTSVTLTFFDSYINEGKKVFYRFFLTFLNQETKSILQSNTPEELKQCFVNFNQIIDDDANIFIEFIKKSFSLPLSRSRIIFKSDKKSHQKNANTTSSLPDYPIPINDNKPHDFNGFSINLAPLFDIEINDESSYENDSTNESYSQNNKNAESSEHCTKTPSLSKSELNRVDRLKTAELRRHSFIHTYSSFVRHINDNLIEKNQSSPDHVSNTYHIEKISNNGEDRSDNNHHHHHHHKRKRNINHQNDNIIQNEPPKSEPEILPNKILPTNSILSDTEFSIIRSFMPLFYRLSNPIRTYKLSQDGASFYSFQCGVTSNCPYLLVIRTKSRTVGAFLSDPPTNKATTNYSASIGGSSDRYIVGHSSYTSLSSFQDYHSSYSSKMINNVRRPGQYFGRMTTFVFSIKHKKKNVDQNEIDDSNATDINGNPSKVSVFQSVANCAYNRNNSNISTSSEIEEKSDKNNHKKTFLRSLIKRRNKHHHHHHHHHNQPDNDNSNSSTYNDSNHSHTSTNLNSSNSNANDFNNNSKSITYSNSAQNSDIIIDSGNDCQLNSKNDDTVLNDNSDDEDNSDGYKPTLFSDSNNPNDENNYSPQLIVYKEKNENSTSSTLSETNDDNKDSEEYYYKKSFISVFQDSISIGGPGPAIFMQEYLTKLYSYESKTFNSPSLTDHKNGDLINDVELYMLKKI</sequence>
<feature type="compositionally biased region" description="Basic and acidic residues" evidence="7">
    <location>
        <begin position="465"/>
        <end position="475"/>
    </location>
</feature>
<feature type="region of interest" description="Disordered" evidence="7">
    <location>
        <begin position="721"/>
        <end position="775"/>
    </location>
</feature>
<evidence type="ECO:0000256" key="4">
    <source>
        <dbReference type="ARBA" id="ARBA00023136"/>
    </source>
</evidence>
<evidence type="ECO:0000256" key="6">
    <source>
        <dbReference type="ARBA" id="ARBA00034103"/>
    </source>
</evidence>
<feature type="domain" description="Rab-GAP TBC" evidence="8">
    <location>
        <begin position="77"/>
        <end position="277"/>
    </location>
</feature>
<dbReference type="InterPro" id="IPR035969">
    <property type="entry name" value="Rab-GAP_TBC_sf"/>
</dbReference>
<dbReference type="Pfam" id="PF07534">
    <property type="entry name" value="TLD"/>
    <property type="match status" value="1"/>
</dbReference>
<evidence type="ECO:0000256" key="2">
    <source>
        <dbReference type="ARBA" id="ARBA00004184"/>
    </source>
</evidence>
<keyword evidence="4" id="KW-0472">Membrane</keyword>
<keyword evidence="10" id="KW-1185">Reference proteome</keyword>
<feature type="region of interest" description="Disordered" evidence="7">
    <location>
        <begin position="379"/>
        <end position="409"/>
    </location>
</feature>
<dbReference type="EMBL" id="JAPFFF010000003">
    <property type="protein sequence ID" value="KAK8895609.1"/>
    <property type="molecule type" value="Genomic_DNA"/>
</dbReference>
<comment type="caution">
    <text evidence="9">The sequence shown here is derived from an EMBL/GenBank/DDBJ whole genome shotgun (WGS) entry which is preliminary data.</text>
</comment>
<organism evidence="9 10">
    <name type="scientific">Tritrichomonas musculus</name>
    <dbReference type="NCBI Taxonomy" id="1915356"/>
    <lineage>
        <taxon>Eukaryota</taxon>
        <taxon>Metamonada</taxon>
        <taxon>Parabasalia</taxon>
        <taxon>Tritrichomonadida</taxon>
        <taxon>Tritrichomonadidae</taxon>
        <taxon>Tritrichomonas</taxon>
    </lineage>
</organism>
<feature type="region of interest" description="Disordered" evidence="7">
    <location>
        <begin position="797"/>
        <end position="834"/>
    </location>
</feature>